<sequence>MVGAHNSPFVVRNNLASNQDLPVTQQLDDGIRFLQAQIQFPDNDTTGPHFCHTSCDLLDAGPIGNWLTEVREWVDAHPEDFVTILLGNGNYSDPSLYVPYIESTGIVPYAFIPPKPAVESGTDVTGSVPLDDWPTLGQMLASNKRVLLMLDYKANQTEYPWLIDEFAYLWETPFDPTVASVPVNETLPCTVQRPPGLPPSTAQQTLFLMNHNVNLAVSVLGHTIDIPATALLNQSNAATGINSLGAAADVCIETWGRPPLVLNVDYYNKGSPPGSVFEVAARLNGVTYNNTCCGRTLIPVAESGALRSLASALSLTVLAVIAAVVWIS</sequence>
<dbReference type="SUPFAM" id="SSF51695">
    <property type="entry name" value="PLC-like phosphodiesterases"/>
    <property type="match status" value="1"/>
</dbReference>
<dbReference type="InterPro" id="IPR051057">
    <property type="entry name" value="PI-PLC_domain"/>
</dbReference>
<keyword evidence="1" id="KW-0472">Membrane</keyword>
<organism evidence="2 3">
    <name type="scientific">Sporothrix eucalyptigena</name>
    <dbReference type="NCBI Taxonomy" id="1812306"/>
    <lineage>
        <taxon>Eukaryota</taxon>
        <taxon>Fungi</taxon>
        <taxon>Dikarya</taxon>
        <taxon>Ascomycota</taxon>
        <taxon>Pezizomycotina</taxon>
        <taxon>Sordariomycetes</taxon>
        <taxon>Sordariomycetidae</taxon>
        <taxon>Ophiostomatales</taxon>
        <taxon>Ophiostomataceae</taxon>
        <taxon>Sporothrix</taxon>
    </lineage>
</organism>
<name>A0ABP0BTF8_9PEZI</name>
<evidence type="ECO:0000313" key="2">
    <source>
        <dbReference type="EMBL" id="CAK7222893.1"/>
    </source>
</evidence>
<accession>A0ABP0BTF8</accession>
<evidence type="ECO:0000313" key="3">
    <source>
        <dbReference type="Proteomes" id="UP001642482"/>
    </source>
</evidence>
<dbReference type="InterPro" id="IPR017946">
    <property type="entry name" value="PLC-like_Pdiesterase_TIM-brl"/>
</dbReference>
<dbReference type="Pfam" id="PF26146">
    <property type="entry name" value="PI-PLC_X"/>
    <property type="match status" value="1"/>
</dbReference>
<feature type="transmembrane region" description="Helical" evidence="1">
    <location>
        <begin position="305"/>
        <end position="327"/>
    </location>
</feature>
<dbReference type="EMBL" id="CAWUHD010000047">
    <property type="protein sequence ID" value="CAK7222893.1"/>
    <property type="molecule type" value="Genomic_DNA"/>
</dbReference>
<dbReference type="PANTHER" id="PTHR13593">
    <property type="match status" value="1"/>
</dbReference>
<evidence type="ECO:0000256" key="1">
    <source>
        <dbReference type="SAM" id="Phobius"/>
    </source>
</evidence>
<dbReference type="PANTHER" id="PTHR13593:SF140">
    <property type="entry name" value="PLC-LIKE PHOSPHODIESTERASE"/>
    <property type="match status" value="1"/>
</dbReference>
<reference evidence="2 3" key="1">
    <citation type="submission" date="2024-01" db="EMBL/GenBank/DDBJ databases">
        <authorList>
            <person name="Allen C."/>
            <person name="Tagirdzhanova G."/>
        </authorList>
    </citation>
    <scope>NUCLEOTIDE SEQUENCE [LARGE SCALE GENOMIC DNA]</scope>
</reference>
<keyword evidence="1" id="KW-1133">Transmembrane helix</keyword>
<gene>
    <name evidence="2" type="ORF">SEUCBS140593_005056</name>
</gene>
<keyword evidence="1" id="KW-0812">Transmembrane</keyword>
<keyword evidence="3" id="KW-1185">Reference proteome</keyword>
<evidence type="ECO:0008006" key="4">
    <source>
        <dbReference type="Google" id="ProtNLM"/>
    </source>
</evidence>
<protein>
    <recommendedName>
        <fullName evidence="4">PLC-like phosphodiesterase</fullName>
    </recommendedName>
</protein>
<proteinExistence type="predicted"/>
<dbReference type="Proteomes" id="UP001642482">
    <property type="component" value="Unassembled WGS sequence"/>
</dbReference>
<dbReference type="Gene3D" id="3.20.20.190">
    <property type="entry name" value="Phosphatidylinositol (PI) phosphodiesterase"/>
    <property type="match status" value="1"/>
</dbReference>
<comment type="caution">
    <text evidence="2">The sequence shown here is derived from an EMBL/GenBank/DDBJ whole genome shotgun (WGS) entry which is preliminary data.</text>
</comment>